<comment type="caution">
    <text evidence="6">The sequence shown here is derived from an EMBL/GenBank/DDBJ whole genome shotgun (WGS) entry which is preliminary data.</text>
</comment>
<dbReference type="RefSeq" id="WP_264512950.1">
    <property type="nucleotide sequence ID" value="NZ_JAPDDR010000003.1"/>
</dbReference>
<dbReference type="Pfam" id="PF09360">
    <property type="entry name" value="zf-CDGSH"/>
    <property type="match status" value="2"/>
</dbReference>
<organism evidence="6 7">
    <name type="scientific">Luteolibacter rhizosphaerae</name>
    <dbReference type="NCBI Taxonomy" id="2989719"/>
    <lineage>
        <taxon>Bacteria</taxon>
        <taxon>Pseudomonadati</taxon>
        <taxon>Verrucomicrobiota</taxon>
        <taxon>Verrucomicrobiia</taxon>
        <taxon>Verrucomicrobiales</taxon>
        <taxon>Verrucomicrobiaceae</taxon>
        <taxon>Luteolibacter</taxon>
    </lineage>
</organism>
<feature type="domain" description="Iron-binding zinc finger CDGSH type" evidence="5">
    <location>
        <begin position="55"/>
        <end position="89"/>
    </location>
</feature>
<dbReference type="InterPro" id="IPR042216">
    <property type="entry name" value="MitoNEET_CISD"/>
</dbReference>
<evidence type="ECO:0000313" key="6">
    <source>
        <dbReference type="EMBL" id="MCW1913469.1"/>
    </source>
</evidence>
<dbReference type="SMART" id="SM00704">
    <property type="entry name" value="ZnF_CDGSH"/>
    <property type="match status" value="2"/>
</dbReference>
<keyword evidence="3" id="KW-0408">Iron</keyword>
<sequence>MAFATVTGMGEEPLVCDNKPMGLEVEAGVHWWCACGRSSHPPFCDGCHKGTGIQPVKFETLVQTTVWWCQCKHTKTPPLCDGTHKRFRA</sequence>
<gene>
    <name evidence="6" type="ORF">OJ996_07785</name>
</gene>
<dbReference type="InterPro" id="IPR052950">
    <property type="entry name" value="CISD"/>
</dbReference>
<dbReference type="PANTHER" id="PTHR46491:SF3">
    <property type="entry name" value="CDGSH IRON-SULFUR DOMAIN-CONTAINING PROTEIN 3, MITOCHONDRIAL"/>
    <property type="match status" value="1"/>
</dbReference>
<dbReference type="Proteomes" id="UP001165653">
    <property type="component" value="Unassembled WGS sequence"/>
</dbReference>
<evidence type="ECO:0000259" key="5">
    <source>
        <dbReference type="SMART" id="SM00704"/>
    </source>
</evidence>
<keyword evidence="4" id="KW-0411">Iron-sulfur</keyword>
<protein>
    <submittedName>
        <fullName evidence="6">CDGSH iron-sulfur domain-containing protein</fullName>
    </submittedName>
</protein>
<evidence type="ECO:0000256" key="3">
    <source>
        <dbReference type="ARBA" id="ARBA00023004"/>
    </source>
</evidence>
<evidence type="ECO:0000313" key="7">
    <source>
        <dbReference type="Proteomes" id="UP001165653"/>
    </source>
</evidence>
<keyword evidence="7" id="KW-1185">Reference proteome</keyword>
<feature type="domain" description="Iron-binding zinc finger CDGSH type" evidence="5">
    <location>
        <begin position="18"/>
        <end position="54"/>
    </location>
</feature>
<evidence type="ECO:0000256" key="4">
    <source>
        <dbReference type="ARBA" id="ARBA00023014"/>
    </source>
</evidence>
<dbReference type="EMBL" id="JAPDDR010000003">
    <property type="protein sequence ID" value="MCW1913469.1"/>
    <property type="molecule type" value="Genomic_DNA"/>
</dbReference>
<name>A0ABT3G1T1_9BACT</name>
<dbReference type="PANTHER" id="PTHR46491">
    <property type="entry name" value="CDGSH IRON SULFUR DOMAIN PROTEIN HOMOLOG"/>
    <property type="match status" value="1"/>
</dbReference>
<evidence type="ECO:0000256" key="1">
    <source>
        <dbReference type="ARBA" id="ARBA00022714"/>
    </source>
</evidence>
<proteinExistence type="predicted"/>
<dbReference type="InterPro" id="IPR018967">
    <property type="entry name" value="FeS-contain_CDGSH-typ"/>
</dbReference>
<accession>A0ABT3G1T1</accession>
<reference evidence="6" key="1">
    <citation type="submission" date="2022-10" db="EMBL/GenBank/DDBJ databases">
        <title>Luteolibacter sp. GHJ8, whole genome shotgun sequencing project.</title>
        <authorList>
            <person name="Zhao G."/>
            <person name="Shen L."/>
        </authorList>
    </citation>
    <scope>NUCLEOTIDE SEQUENCE</scope>
    <source>
        <strain evidence="6">GHJ8</strain>
    </source>
</reference>
<evidence type="ECO:0000256" key="2">
    <source>
        <dbReference type="ARBA" id="ARBA00022723"/>
    </source>
</evidence>
<dbReference type="Gene3D" id="3.40.5.90">
    <property type="entry name" value="CDGSH iron-sulfur domain, mitoNEET-type"/>
    <property type="match status" value="2"/>
</dbReference>
<keyword evidence="2" id="KW-0479">Metal-binding</keyword>
<keyword evidence="1" id="KW-0001">2Fe-2S</keyword>